<feature type="transmembrane region" description="Helical" evidence="8">
    <location>
        <begin position="343"/>
        <end position="364"/>
    </location>
</feature>
<dbReference type="PANTHER" id="PTHR35334:SF5">
    <property type="entry name" value="INNER MEMBRANE TRANSPORT PROTEIN YHJV"/>
    <property type="match status" value="1"/>
</dbReference>
<name>A0A0D8L8V7_MORMO</name>
<reference evidence="9 10" key="1">
    <citation type="submission" date="2015-02" db="EMBL/GenBank/DDBJ databases">
        <title>Whole genome shotgun sequencing of cultured foodborne pathogen.</title>
        <authorList>
            <person name="Timme R."/>
            <person name="Allard M.W."/>
            <person name="Strain E."/>
            <person name="Evans P.S."/>
            <person name="Brown E."/>
        </authorList>
    </citation>
    <scope>NUCLEOTIDE SEQUENCE [LARGE SCALE GENOMIC DNA]</scope>
    <source>
        <strain evidence="9 10">GCSL-TSO-24</strain>
    </source>
</reference>
<evidence type="ECO:0000256" key="4">
    <source>
        <dbReference type="ARBA" id="ARBA00022519"/>
    </source>
</evidence>
<feature type="transmembrane region" description="Helical" evidence="8">
    <location>
        <begin position="97"/>
        <end position="122"/>
    </location>
</feature>
<feature type="transmembrane region" description="Helical" evidence="8">
    <location>
        <begin position="405"/>
        <end position="423"/>
    </location>
</feature>
<evidence type="ECO:0000256" key="7">
    <source>
        <dbReference type="ARBA" id="ARBA00023136"/>
    </source>
</evidence>
<feature type="transmembrane region" description="Helical" evidence="8">
    <location>
        <begin position="142"/>
        <end position="159"/>
    </location>
</feature>
<accession>A0A0D8L8V7</accession>
<keyword evidence="4" id="KW-0997">Cell inner membrane</keyword>
<feature type="transmembrane region" description="Helical" evidence="8">
    <location>
        <begin position="209"/>
        <end position="231"/>
    </location>
</feature>
<dbReference type="PATRIC" id="fig|582.24.peg.2439"/>
<evidence type="ECO:0000256" key="5">
    <source>
        <dbReference type="ARBA" id="ARBA00022692"/>
    </source>
</evidence>
<dbReference type="EMBL" id="JZSH01000068">
    <property type="protein sequence ID" value="KJF78184.1"/>
    <property type="molecule type" value="Genomic_DNA"/>
</dbReference>
<evidence type="ECO:0000256" key="1">
    <source>
        <dbReference type="ARBA" id="ARBA00004429"/>
    </source>
</evidence>
<evidence type="ECO:0000313" key="10">
    <source>
        <dbReference type="Proteomes" id="UP000032582"/>
    </source>
</evidence>
<evidence type="ECO:0000256" key="6">
    <source>
        <dbReference type="ARBA" id="ARBA00022989"/>
    </source>
</evidence>
<feature type="transmembrane region" description="Helical" evidence="8">
    <location>
        <begin position="370"/>
        <end position="393"/>
    </location>
</feature>
<feature type="transmembrane region" description="Helical" evidence="8">
    <location>
        <begin position="21"/>
        <end position="44"/>
    </location>
</feature>
<keyword evidence="7 8" id="KW-0472">Membrane</keyword>
<keyword evidence="3" id="KW-1003">Cell membrane</keyword>
<evidence type="ECO:0000256" key="8">
    <source>
        <dbReference type="SAM" id="Phobius"/>
    </source>
</evidence>
<evidence type="ECO:0000313" key="9">
    <source>
        <dbReference type="EMBL" id="KJF78184.1"/>
    </source>
</evidence>
<keyword evidence="5 8" id="KW-0812">Transmembrane</keyword>
<keyword evidence="2" id="KW-0813">Transport</keyword>
<sequence length="427" mass="47328">MADMTSTENSAKALGKIPFTMYDAGWVVLCIGMAIGAGTVVMPIQIGLKGIWVFILAFMIAYPATYMLQKLYMNTLSESEECEDYTNIITQYLGSNWGVALGVIYFLMLIHGIFIYSLSVIFDSASYLHTFGVTEGVLSSSLIYRVAVFAALIFIASKGEKLLFKISGPMVIVKVGIIVSLGLVMIPHWDFNNITAFPPIGDFTRDVLLTVPFAFFSAVFVQILNPMNIAYRKLESDKRVATYRAIRAHRVAYITLVTIILFFSFSFTFSISHEQAVSAFEQNISALAIAAQVIPGAVVSVMTTVLNIFAVLTAFFGIYLGFQESVKGLAVNILSRFMDKEKINHTVLNVCISVFIVALLTAWVSTGFSVVVFFQIGSPLYAIVSCLIPVYLVFRVAKLKKFKDWKAWCVMGFGILLLIAPFFKYLE</sequence>
<evidence type="ECO:0000256" key="2">
    <source>
        <dbReference type="ARBA" id="ARBA00022448"/>
    </source>
</evidence>
<comment type="caution">
    <text evidence="9">The sequence shown here is derived from an EMBL/GenBank/DDBJ whole genome shotgun (WGS) entry which is preliminary data.</text>
</comment>
<proteinExistence type="predicted"/>
<evidence type="ECO:0000256" key="3">
    <source>
        <dbReference type="ARBA" id="ARBA00022475"/>
    </source>
</evidence>
<organism evidence="9 10">
    <name type="scientific">Morganella morganii</name>
    <name type="common">Proteus morganii</name>
    <dbReference type="NCBI Taxonomy" id="582"/>
    <lineage>
        <taxon>Bacteria</taxon>
        <taxon>Pseudomonadati</taxon>
        <taxon>Pseudomonadota</taxon>
        <taxon>Gammaproteobacteria</taxon>
        <taxon>Enterobacterales</taxon>
        <taxon>Morganellaceae</taxon>
        <taxon>Morganella</taxon>
    </lineage>
</organism>
<protein>
    <submittedName>
        <fullName evidence="9">Transporter</fullName>
    </submittedName>
</protein>
<feature type="transmembrane region" description="Helical" evidence="8">
    <location>
        <begin position="171"/>
        <end position="189"/>
    </location>
</feature>
<dbReference type="GO" id="GO:0005886">
    <property type="term" value="C:plasma membrane"/>
    <property type="evidence" value="ECO:0007669"/>
    <property type="project" value="UniProtKB-SubCell"/>
</dbReference>
<dbReference type="Gene3D" id="1.20.1740.10">
    <property type="entry name" value="Amino acid/polyamine transporter I"/>
    <property type="match status" value="1"/>
</dbReference>
<gene>
    <name evidence="9" type="ORF">UA45_07820</name>
</gene>
<dbReference type="PANTHER" id="PTHR35334">
    <property type="entry name" value="SERINE TRANSPORTER"/>
    <property type="match status" value="1"/>
</dbReference>
<feature type="transmembrane region" description="Helical" evidence="8">
    <location>
        <begin position="50"/>
        <end position="68"/>
    </location>
</feature>
<dbReference type="InterPro" id="IPR018227">
    <property type="entry name" value="Amino_acid_transport_2"/>
</dbReference>
<comment type="subcellular location">
    <subcellularLocation>
        <location evidence="1">Cell inner membrane</location>
        <topology evidence="1">Multi-pass membrane protein</topology>
    </subcellularLocation>
</comment>
<dbReference type="Proteomes" id="UP000032582">
    <property type="component" value="Unassembled WGS sequence"/>
</dbReference>
<feature type="transmembrane region" description="Helical" evidence="8">
    <location>
        <begin position="289"/>
        <end position="322"/>
    </location>
</feature>
<feature type="transmembrane region" description="Helical" evidence="8">
    <location>
        <begin position="251"/>
        <end position="269"/>
    </location>
</feature>
<dbReference type="AlphaFoldDB" id="A0A0D8L8V7"/>
<dbReference type="GO" id="GO:0003333">
    <property type="term" value="P:amino acid transmembrane transport"/>
    <property type="evidence" value="ECO:0007669"/>
    <property type="project" value="InterPro"/>
</dbReference>
<keyword evidence="6 8" id="KW-1133">Transmembrane helix</keyword>